<feature type="transmembrane region" description="Helical" evidence="6">
    <location>
        <begin position="721"/>
        <end position="745"/>
    </location>
</feature>
<evidence type="ECO:0000256" key="3">
    <source>
        <dbReference type="ARBA" id="ARBA00022692"/>
    </source>
</evidence>
<evidence type="ECO:0000256" key="4">
    <source>
        <dbReference type="ARBA" id="ARBA00022989"/>
    </source>
</evidence>
<reference evidence="9" key="1">
    <citation type="submission" date="2024-06" db="EMBL/GenBank/DDBJ databases">
        <title>Sequencing and assembly of the genome of Dyadobacter sp. strain 676, a symbiont of Cyamopsis tetragonoloba.</title>
        <authorList>
            <person name="Guro P."/>
            <person name="Sazanova A."/>
            <person name="Kuznetsova I."/>
            <person name="Belimov A."/>
            <person name="Safronova V."/>
        </authorList>
    </citation>
    <scope>NUCLEOTIDE SEQUENCE</scope>
    <source>
        <strain evidence="9">676</strain>
    </source>
</reference>
<dbReference type="InterPro" id="IPR003838">
    <property type="entry name" value="ABC3_permease_C"/>
</dbReference>
<keyword evidence="4 6" id="KW-1133">Transmembrane helix</keyword>
<feature type="domain" description="ABC3 transporter permease C-terminal" evidence="7">
    <location>
        <begin position="264"/>
        <end position="383"/>
    </location>
</feature>
<keyword evidence="5 6" id="KW-0472">Membrane</keyword>
<evidence type="ECO:0000256" key="2">
    <source>
        <dbReference type="ARBA" id="ARBA00022475"/>
    </source>
</evidence>
<feature type="domain" description="ABC3 transporter permease C-terminal" evidence="7">
    <location>
        <begin position="725"/>
        <end position="839"/>
    </location>
</feature>
<keyword evidence="3 6" id="KW-0812">Transmembrane</keyword>
<feature type="transmembrane region" description="Helical" evidence="6">
    <location>
        <begin position="351"/>
        <end position="372"/>
    </location>
</feature>
<accession>A0AAU8FMA9</accession>
<organism evidence="9">
    <name type="scientific">Dyadobacter sp. 676</name>
    <dbReference type="NCBI Taxonomy" id="3088362"/>
    <lineage>
        <taxon>Bacteria</taxon>
        <taxon>Pseudomonadati</taxon>
        <taxon>Bacteroidota</taxon>
        <taxon>Cytophagia</taxon>
        <taxon>Cytophagales</taxon>
        <taxon>Spirosomataceae</taxon>
        <taxon>Dyadobacter</taxon>
    </lineage>
</organism>
<sequence length="847" mass="93929">MNPKTLNLSWLLQMAWRDSRKNRARLALFISSIILGIAALVAIYSLGDNLRDNIDDQAATLIGADLSIYSGKKIEGKAMAFVDSLGKVRSEERAFASMVYFNKSGGSRLAQVKALSGDFPYYGKLETLPVSAGKTFRDRQEALVDQTLMLQYHAQVGDSIKIGEVTFAIAGVLEKAPGATGITASVAPVVYIPMRYLDQTGLMQKGSRVGYRYYFKYPPKTDIEKMVKTLEPKFERFDLDYNTVQSQKEDTGRSFRDLTRFLSLVGFVALLLGCIGVASAIHIYVREKLNSIAILRCLGVKATQAFLIYLIQIAGIGLIGTLLGAILGTVIQQFLPVVLKDLLPFDLHTGISWPAIGQGLAIGILISILFALPPLVSIRKVSPLNVLRSAADAAHPERDAVSWALYGLIVLFIFAFAYLQMQTWMQALVFTGSILASFLILFGIASLLMWLVRRFFPASWSYLWRQGLANLYRPNNQTTILIVSVGLGTSLICTLFFIQTILLTRVQLSSSGNQPNMVLFDIQSHQKEGVLAIARAQNVPINQSVPIVNMRLEEVNGKTAADFEGDTTAEQSRRIFGREYRVTFRDSTTSSEKITKGKWQGRYDKSMELIPISVEQGFAERSRLELGDTMVFNVQGTIMPTVISSLREVNWSEVRTNFLVVFPTGVLEEAPQFHAMLTHMPNPGVSARFQQALVRQYPNISIIDLALVLRVLDDIFDKIGFVIRFMAGFSILTGLIVLIASVMISKYQRIQESVLLRTLGASRKQIFVITALEYFFLGALAAFTGIFIAVVGSYCLAKFNFESEFNPEAGPVFGIFFFVSLLTVVIGLLNSRGVLSRPPLEVLRQDV</sequence>
<dbReference type="Pfam" id="PF12704">
    <property type="entry name" value="MacB_PCD"/>
    <property type="match status" value="1"/>
</dbReference>
<dbReference type="AlphaFoldDB" id="A0AAU8FMA9"/>
<name>A0AAU8FMA9_9BACT</name>
<feature type="transmembrane region" description="Helical" evidence="6">
    <location>
        <begin position="261"/>
        <end position="285"/>
    </location>
</feature>
<feature type="domain" description="MacB-like periplasmic core" evidence="8">
    <location>
        <begin position="27"/>
        <end position="231"/>
    </location>
</feature>
<protein>
    <submittedName>
        <fullName evidence="9">FtsX-like permease family protein</fullName>
    </submittedName>
</protein>
<feature type="transmembrane region" description="Helical" evidence="6">
    <location>
        <begin position="306"/>
        <end position="331"/>
    </location>
</feature>
<evidence type="ECO:0000256" key="1">
    <source>
        <dbReference type="ARBA" id="ARBA00004651"/>
    </source>
</evidence>
<evidence type="ECO:0000256" key="6">
    <source>
        <dbReference type="SAM" id="Phobius"/>
    </source>
</evidence>
<dbReference type="RefSeq" id="WP_353720959.1">
    <property type="nucleotide sequence ID" value="NZ_CP159289.1"/>
</dbReference>
<feature type="transmembrane region" description="Helical" evidence="6">
    <location>
        <begin position="427"/>
        <end position="452"/>
    </location>
</feature>
<feature type="transmembrane region" description="Helical" evidence="6">
    <location>
        <begin position="811"/>
        <end position="829"/>
    </location>
</feature>
<dbReference type="Pfam" id="PF02687">
    <property type="entry name" value="FtsX"/>
    <property type="match status" value="2"/>
</dbReference>
<dbReference type="InterPro" id="IPR025857">
    <property type="entry name" value="MacB_PCD"/>
</dbReference>
<dbReference type="PANTHER" id="PTHR30287:SF1">
    <property type="entry name" value="INNER MEMBRANE PROTEIN"/>
    <property type="match status" value="1"/>
</dbReference>
<gene>
    <name evidence="9" type="ORF">ABV298_04325</name>
</gene>
<evidence type="ECO:0000259" key="8">
    <source>
        <dbReference type="Pfam" id="PF12704"/>
    </source>
</evidence>
<evidence type="ECO:0000256" key="5">
    <source>
        <dbReference type="ARBA" id="ARBA00023136"/>
    </source>
</evidence>
<feature type="transmembrane region" description="Helical" evidence="6">
    <location>
        <begin position="766"/>
        <end position="791"/>
    </location>
</feature>
<dbReference type="PANTHER" id="PTHR30287">
    <property type="entry name" value="MEMBRANE COMPONENT OF PREDICTED ABC SUPERFAMILY METABOLITE UPTAKE TRANSPORTER"/>
    <property type="match status" value="1"/>
</dbReference>
<feature type="transmembrane region" description="Helical" evidence="6">
    <location>
        <begin position="403"/>
        <end position="421"/>
    </location>
</feature>
<dbReference type="GO" id="GO:0005886">
    <property type="term" value="C:plasma membrane"/>
    <property type="evidence" value="ECO:0007669"/>
    <property type="project" value="UniProtKB-SubCell"/>
</dbReference>
<evidence type="ECO:0000313" key="9">
    <source>
        <dbReference type="EMBL" id="XCH25661.1"/>
    </source>
</evidence>
<dbReference type="InterPro" id="IPR038766">
    <property type="entry name" value="Membrane_comp_ABC_pdt"/>
</dbReference>
<feature type="transmembrane region" description="Helical" evidence="6">
    <location>
        <begin position="26"/>
        <end position="47"/>
    </location>
</feature>
<evidence type="ECO:0000259" key="7">
    <source>
        <dbReference type="Pfam" id="PF02687"/>
    </source>
</evidence>
<comment type="subcellular location">
    <subcellularLocation>
        <location evidence="1">Cell membrane</location>
        <topology evidence="1">Multi-pass membrane protein</topology>
    </subcellularLocation>
</comment>
<proteinExistence type="predicted"/>
<dbReference type="EMBL" id="CP159289">
    <property type="protein sequence ID" value="XCH25661.1"/>
    <property type="molecule type" value="Genomic_DNA"/>
</dbReference>
<feature type="transmembrane region" description="Helical" evidence="6">
    <location>
        <begin position="480"/>
        <end position="503"/>
    </location>
</feature>
<keyword evidence="2" id="KW-1003">Cell membrane</keyword>